<evidence type="ECO:0000256" key="1">
    <source>
        <dbReference type="SAM" id="MobiDB-lite"/>
    </source>
</evidence>
<dbReference type="HOGENOM" id="CLU_1229630_0_0_1"/>
<dbReference type="GeneID" id="69040368"/>
<dbReference type="InParanoid" id="C0NW22"/>
<evidence type="ECO:0000313" key="3">
    <source>
        <dbReference type="Proteomes" id="UP000001631"/>
    </source>
</evidence>
<organism evidence="2 3">
    <name type="scientific">Ajellomyces capsulatus (strain G186AR / H82 / ATCC MYA-2454 / RMSCC 2432)</name>
    <name type="common">Darling's disease fungus</name>
    <name type="synonym">Histoplasma capsulatum</name>
    <dbReference type="NCBI Taxonomy" id="447093"/>
    <lineage>
        <taxon>Eukaryota</taxon>
        <taxon>Fungi</taxon>
        <taxon>Dikarya</taxon>
        <taxon>Ascomycota</taxon>
        <taxon>Pezizomycotina</taxon>
        <taxon>Eurotiomycetes</taxon>
        <taxon>Eurotiomycetidae</taxon>
        <taxon>Onygenales</taxon>
        <taxon>Ajellomycetaceae</taxon>
        <taxon>Histoplasma</taxon>
    </lineage>
</organism>
<reference evidence="2" key="1">
    <citation type="submission" date="2009-02" db="EMBL/GenBank/DDBJ databases">
        <title>The Genome Sequence of Ajellomyces capsulatus strain G186AR.</title>
        <authorList>
            <consortium name="The Broad Institute Genome Sequencing Platform"/>
            <person name="Champion M."/>
            <person name="Cuomo C."/>
            <person name="Ma L.-J."/>
            <person name="Henn M.R."/>
            <person name="Sil A."/>
            <person name="Goldman B."/>
            <person name="Young S.K."/>
            <person name="Kodira C.D."/>
            <person name="Zeng Q."/>
            <person name="Koehrsen M."/>
            <person name="Alvarado L."/>
            <person name="Berlin A."/>
            <person name="Borenstein D."/>
            <person name="Chen Z."/>
            <person name="Engels R."/>
            <person name="Freedman E."/>
            <person name="Gellesch M."/>
            <person name="Goldberg J."/>
            <person name="Griggs A."/>
            <person name="Gujja S."/>
            <person name="Heiman D."/>
            <person name="Hepburn T."/>
            <person name="Howarth C."/>
            <person name="Jen D."/>
            <person name="Larson L."/>
            <person name="Lewis B."/>
            <person name="Mehta T."/>
            <person name="Park D."/>
            <person name="Pearson M."/>
            <person name="Roberts A."/>
            <person name="Saif S."/>
            <person name="Shea T."/>
            <person name="Shenoy N."/>
            <person name="Sisk P."/>
            <person name="Stolte C."/>
            <person name="Sykes S."/>
            <person name="Walk T."/>
            <person name="White J."/>
            <person name="Yandava C."/>
            <person name="Klein B."/>
            <person name="McEwen J.G."/>
            <person name="Puccia R."/>
            <person name="Goldman G.H."/>
            <person name="Felipe M.S."/>
            <person name="Nino-Vega G."/>
            <person name="San-Blas G."/>
            <person name="Taylor J."/>
            <person name="Mendoza L."/>
            <person name="Galagan J."/>
            <person name="Nusbaum C."/>
            <person name="Birren B."/>
        </authorList>
    </citation>
    <scope>NUCLEOTIDE SEQUENCE</scope>
    <source>
        <strain evidence="2">G186AR</strain>
    </source>
</reference>
<keyword evidence="3" id="KW-1185">Reference proteome</keyword>
<name>C0NW22_AJECG</name>
<dbReference type="RefSeq" id="XP_045284607.1">
    <property type="nucleotide sequence ID" value="XM_045434401.1"/>
</dbReference>
<protein>
    <submittedName>
        <fullName evidence="2">Uncharacterized protein</fullName>
    </submittedName>
</protein>
<dbReference type="EMBL" id="GG663374">
    <property type="protein sequence ID" value="EEH04126.1"/>
    <property type="molecule type" value="Genomic_DNA"/>
</dbReference>
<accession>C0NW22</accession>
<feature type="region of interest" description="Disordered" evidence="1">
    <location>
        <begin position="182"/>
        <end position="225"/>
    </location>
</feature>
<proteinExistence type="predicted"/>
<dbReference type="Proteomes" id="UP000001631">
    <property type="component" value="Unassembled WGS sequence"/>
</dbReference>
<dbReference type="AlphaFoldDB" id="C0NW22"/>
<evidence type="ECO:0000313" key="2">
    <source>
        <dbReference type="EMBL" id="EEH04126.1"/>
    </source>
</evidence>
<gene>
    <name evidence="2" type="ORF">HCBG_07352</name>
</gene>
<feature type="compositionally biased region" description="Polar residues" evidence="1">
    <location>
        <begin position="199"/>
        <end position="211"/>
    </location>
</feature>
<sequence>MPGNAQAVKLLELELALCPPRKCSLVGQKKPRRTREKQKNKCIFQRNPQGWMTLRMSFRRGRGSSFPRLEEKVEVDDEAPYLVRTSRHHPRTKLLPNTPTLTTELPISAKGYYQQLSPSRSAKVAQTRPLIFMDPLLSSSYNYTSNDFVITTSREKQSINHATQPYHRCVLHEGVDEDLFFKGTGAGESSHHQRHAGRKTSQSNPSNSFSKELQRIETMFGSNTA</sequence>